<reference evidence="8" key="1">
    <citation type="submission" date="2016-10" db="EMBL/GenBank/DDBJ databases">
        <authorList>
            <person name="Varghese N."/>
            <person name="Submissions S."/>
        </authorList>
    </citation>
    <scope>NUCLEOTIDE SEQUENCE [LARGE SCALE GENOMIC DNA]</scope>
    <source>
        <strain evidence="8">CGMCC 1.10971</strain>
    </source>
</reference>
<gene>
    <name evidence="7" type="ORF">SAMN05216175_110115</name>
</gene>
<dbReference type="Gene3D" id="3.90.1150.10">
    <property type="entry name" value="Aspartate Aminotransferase, domain 1"/>
    <property type="match status" value="1"/>
</dbReference>
<dbReference type="PANTHER" id="PTHR43807">
    <property type="entry name" value="FI04487P"/>
    <property type="match status" value="1"/>
</dbReference>
<dbReference type="InterPro" id="IPR015422">
    <property type="entry name" value="PyrdxlP-dep_Trfase_small"/>
</dbReference>
<dbReference type="InterPro" id="IPR051326">
    <property type="entry name" value="Kynurenine-oxoglutarate_AT"/>
</dbReference>
<dbReference type="SUPFAM" id="SSF53383">
    <property type="entry name" value="PLP-dependent transferases"/>
    <property type="match status" value="1"/>
</dbReference>
<dbReference type="InterPro" id="IPR004839">
    <property type="entry name" value="Aminotransferase_I/II_large"/>
</dbReference>
<keyword evidence="5" id="KW-0663">Pyridoxal phosphate</keyword>
<accession>A0A1I2TQF2</accession>
<proteinExistence type="inferred from homology"/>
<dbReference type="GO" id="GO:0030170">
    <property type="term" value="F:pyridoxal phosphate binding"/>
    <property type="evidence" value="ECO:0007669"/>
    <property type="project" value="InterPro"/>
</dbReference>
<evidence type="ECO:0000259" key="6">
    <source>
        <dbReference type="Pfam" id="PF00155"/>
    </source>
</evidence>
<evidence type="ECO:0000313" key="8">
    <source>
        <dbReference type="Proteomes" id="UP000198623"/>
    </source>
</evidence>
<keyword evidence="4 7" id="KW-0808">Transferase</keyword>
<evidence type="ECO:0000313" key="7">
    <source>
        <dbReference type="EMBL" id="SFG65617.1"/>
    </source>
</evidence>
<evidence type="ECO:0000256" key="4">
    <source>
        <dbReference type="ARBA" id="ARBA00022679"/>
    </source>
</evidence>
<dbReference type="Pfam" id="PF00155">
    <property type="entry name" value="Aminotran_1_2"/>
    <property type="match status" value="1"/>
</dbReference>
<protein>
    <submittedName>
        <fullName evidence="7">Methionine aminotransferase</fullName>
    </submittedName>
</protein>
<keyword evidence="8" id="KW-1185">Reference proteome</keyword>
<dbReference type="NCBIfam" id="NF009079">
    <property type="entry name" value="PRK12414.1"/>
    <property type="match status" value="1"/>
</dbReference>
<evidence type="ECO:0000256" key="1">
    <source>
        <dbReference type="ARBA" id="ARBA00001933"/>
    </source>
</evidence>
<sequence length="382" mass="42306">MNYPTTKLPKVGTTIFTVMSQMAAEYKAINLSQGFPDFDGPKNLLDAVGQYIAQGANQYAPMTGVPALREEIAKKVAMLYGNTVSPETEVTVTSGATEALFAAIAAVVRRDDEVIVFDPAYDSYEPAIELNGGVAVHLQLQPPAFHINWQQLKDAITPKTRMIIINTPHNPTGSVLSAEDLEQLAELVRDTDILLLGDEVYEHIVFDGHQHHSLLSHPELYQRSFVVSSFGKTYHTTGWKVGYCVAPAALSVELRKVHQYLTFSTSTPMQLALADIMREQPSHYQALPAFYQHKRDLFNTLIAPGKFTFTAAPGTYFQLVDYSNISDMNDIDFCQWLIKEVGVAAIPVSVFCNTPPEMRLIRFCFAKGDETLKNAAARIVAI</sequence>
<dbReference type="NCBIfam" id="NF006569">
    <property type="entry name" value="PRK09082.1"/>
    <property type="match status" value="1"/>
</dbReference>
<dbReference type="RefSeq" id="WP_090728823.1">
    <property type="nucleotide sequence ID" value="NZ_FOOU01000010.1"/>
</dbReference>
<dbReference type="InterPro" id="IPR015424">
    <property type="entry name" value="PyrdxlP-dep_Trfase"/>
</dbReference>
<dbReference type="PANTHER" id="PTHR43807:SF20">
    <property type="entry name" value="FI04487P"/>
    <property type="match status" value="1"/>
</dbReference>
<dbReference type="GO" id="GO:0005737">
    <property type="term" value="C:cytoplasm"/>
    <property type="evidence" value="ECO:0007669"/>
    <property type="project" value="TreeGrafter"/>
</dbReference>
<evidence type="ECO:0000256" key="3">
    <source>
        <dbReference type="ARBA" id="ARBA00022576"/>
    </source>
</evidence>
<evidence type="ECO:0000256" key="5">
    <source>
        <dbReference type="ARBA" id="ARBA00022898"/>
    </source>
</evidence>
<organism evidence="7 8">
    <name type="scientific">Neptunomonas qingdaonensis</name>
    <dbReference type="NCBI Taxonomy" id="1045558"/>
    <lineage>
        <taxon>Bacteria</taxon>
        <taxon>Pseudomonadati</taxon>
        <taxon>Pseudomonadota</taxon>
        <taxon>Gammaproteobacteria</taxon>
        <taxon>Oceanospirillales</taxon>
        <taxon>Oceanospirillaceae</taxon>
        <taxon>Neptunomonas</taxon>
    </lineage>
</organism>
<dbReference type="FunFam" id="3.40.640.10:FF:000033">
    <property type="entry name" value="Aspartate aminotransferase"/>
    <property type="match status" value="1"/>
</dbReference>
<keyword evidence="3 7" id="KW-0032">Aminotransferase</keyword>
<evidence type="ECO:0000256" key="2">
    <source>
        <dbReference type="ARBA" id="ARBA00007441"/>
    </source>
</evidence>
<dbReference type="CDD" id="cd00609">
    <property type="entry name" value="AAT_like"/>
    <property type="match status" value="1"/>
</dbReference>
<comment type="similarity">
    <text evidence="2">Belongs to the class-I pyridoxal-phosphate-dependent aminotransferase family.</text>
</comment>
<name>A0A1I2TQF2_9GAMM</name>
<comment type="cofactor">
    <cofactor evidence="1">
        <name>pyridoxal 5'-phosphate</name>
        <dbReference type="ChEBI" id="CHEBI:597326"/>
    </cofactor>
</comment>
<dbReference type="AlphaFoldDB" id="A0A1I2TQF2"/>
<dbReference type="InterPro" id="IPR015421">
    <property type="entry name" value="PyrdxlP-dep_Trfase_major"/>
</dbReference>
<dbReference type="GO" id="GO:0016212">
    <property type="term" value="F:kynurenine-oxoglutarate transaminase activity"/>
    <property type="evidence" value="ECO:0007669"/>
    <property type="project" value="TreeGrafter"/>
</dbReference>
<dbReference type="Gene3D" id="3.40.640.10">
    <property type="entry name" value="Type I PLP-dependent aspartate aminotransferase-like (Major domain)"/>
    <property type="match status" value="1"/>
</dbReference>
<dbReference type="Proteomes" id="UP000198623">
    <property type="component" value="Unassembled WGS sequence"/>
</dbReference>
<feature type="domain" description="Aminotransferase class I/classII large" evidence="6">
    <location>
        <begin position="28"/>
        <end position="379"/>
    </location>
</feature>
<dbReference type="EMBL" id="FOOU01000010">
    <property type="protein sequence ID" value="SFG65617.1"/>
    <property type="molecule type" value="Genomic_DNA"/>
</dbReference>
<dbReference type="STRING" id="1045558.SAMN05216175_110115"/>
<dbReference type="OrthoDB" id="9763453at2"/>